<protein>
    <submittedName>
        <fullName evidence="4">GNAT family N-acetyltransferase</fullName>
    </submittedName>
</protein>
<reference evidence="4 5" key="1">
    <citation type="submission" date="2019-01" db="EMBL/GenBank/DDBJ databases">
        <title>Sinorhodobacter populi sp. nov. isolated from the symptomatic bark tissue of Populus euramericana canker.</title>
        <authorList>
            <person name="Xu G."/>
        </authorList>
    </citation>
    <scope>NUCLEOTIDE SEQUENCE [LARGE SCALE GENOMIC DNA]</scope>
    <source>
        <strain evidence="4 5">07D10-4-3</strain>
    </source>
</reference>
<keyword evidence="1 4" id="KW-0808">Transferase</keyword>
<dbReference type="Pfam" id="PF00583">
    <property type="entry name" value="Acetyltransf_1"/>
    <property type="match status" value="1"/>
</dbReference>
<name>A0A443KP39_9RHOB</name>
<dbReference type="GO" id="GO:0016747">
    <property type="term" value="F:acyltransferase activity, transferring groups other than amino-acyl groups"/>
    <property type="evidence" value="ECO:0007669"/>
    <property type="project" value="InterPro"/>
</dbReference>
<gene>
    <name evidence="4" type="ORF">D2T29_03495</name>
</gene>
<dbReference type="PROSITE" id="PS51186">
    <property type="entry name" value="GNAT"/>
    <property type="match status" value="1"/>
</dbReference>
<proteinExistence type="predicted"/>
<evidence type="ECO:0000259" key="3">
    <source>
        <dbReference type="PROSITE" id="PS51186"/>
    </source>
</evidence>
<keyword evidence="2" id="KW-0012">Acyltransferase</keyword>
<dbReference type="Proteomes" id="UP000284451">
    <property type="component" value="Unassembled WGS sequence"/>
</dbReference>
<sequence length="201" mass="22275">MTDTFVATSPLDPRAKPLIEDLIHEYDSRYGTLFSAGGARDEVFRYPPEAFAAPEGAFVLLLRDEETIGGGAFMRYDGETAEFKRIWTRRDLRRQGLARRVVLALEDRAAELGYTRVYLTTGFRQPEARDLYLRLGYRPLFDPDLPPELYATLPFEKHIGALAGKPGTAPLKQPAPTAEAAAQAVAQAKAVPTKAHAEAIR</sequence>
<evidence type="ECO:0000256" key="1">
    <source>
        <dbReference type="ARBA" id="ARBA00022679"/>
    </source>
</evidence>
<reference evidence="4 5" key="2">
    <citation type="submission" date="2019-01" db="EMBL/GenBank/DDBJ databases">
        <authorList>
            <person name="Li Y."/>
        </authorList>
    </citation>
    <scope>NUCLEOTIDE SEQUENCE [LARGE SCALE GENOMIC DNA]</scope>
    <source>
        <strain evidence="4 5">07D10-4-3</strain>
    </source>
</reference>
<accession>A0A443KP39</accession>
<comment type="caution">
    <text evidence="4">The sequence shown here is derived from an EMBL/GenBank/DDBJ whole genome shotgun (WGS) entry which is preliminary data.</text>
</comment>
<evidence type="ECO:0000313" key="5">
    <source>
        <dbReference type="Proteomes" id="UP000284451"/>
    </source>
</evidence>
<dbReference type="CDD" id="cd04301">
    <property type="entry name" value="NAT_SF"/>
    <property type="match status" value="1"/>
</dbReference>
<dbReference type="InterPro" id="IPR000182">
    <property type="entry name" value="GNAT_dom"/>
</dbReference>
<dbReference type="Gene3D" id="3.40.630.30">
    <property type="match status" value="1"/>
</dbReference>
<dbReference type="RefSeq" id="WP_128231361.1">
    <property type="nucleotide sequence ID" value="NZ_SAUY01000002.1"/>
</dbReference>
<feature type="domain" description="N-acetyltransferase" evidence="3">
    <location>
        <begin position="6"/>
        <end position="156"/>
    </location>
</feature>
<evidence type="ECO:0000313" key="4">
    <source>
        <dbReference type="EMBL" id="RWR34621.1"/>
    </source>
</evidence>
<evidence type="ECO:0000256" key="2">
    <source>
        <dbReference type="ARBA" id="ARBA00023315"/>
    </source>
</evidence>
<dbReference type="AlphaFoldDB" id="A0A443KP39"/>
<dbReference type="PANTHER" id="PTHR43877:SF2">
    <property type="entry name" value="AMINOALKYLPHOSPHONATE N-ACETYLTRANSFERASE-RELATED"/>
    <property type="match status" value="1"/>
</dbReference>
<organism evidence="4 5">
    <name type="scientific">Paenirhodobacter populi</name>
    <dbReference type="NCBI Taxonomy" id="2306993"/>
    <lineage>
        <taxon>Bacteria</taxon>
        <taxon>Pseudomonadati</taxon>
        <taxon>Pseudomonadota</taxon>
        <taxon>Alphaproteobacteria</taxon>
        <taxon>Rhodobacterales</taxon>
        <taxon>Rhodobacter group</taxon>
        <taxon>Paenirhodobacter</taxon>
    </lineage>
</organism>
<dbReference type="PANTHER" id="PTHR43877">
    <property type="entry name" value="AMINOALKYLPHOSPHONATE N-ACETYLTRANSFERASE-RELATED-RELATED"/>
    <property type="match status" value="1"/>
</dbReference>
<dbReference type="InterPro" id="IPR016181">
    <property type="entry name" value="Acyl_CoA_acyltransferase"/>
</dbReference>
<dbReference type="SUPFAM" id="SSF55729">
    <property type="entry name" value="Acyl-CoA N-acyltransferases (Nat)"/>
    <property type="match status" value="1"/>
</dbReference>
<dbReference type="InterPro" id="IPR050832">
    <property type="entry name" value="Bact_Acetyltransf"/>
</dbReference>
<dbReference type="EMBL" id="SAUY01000002">
    <property type="protein sequence ID" value="RWR34621.1"/>
    <property type="molecule type" value="Genomic_DNA"/>
</dbReference>